<evidence type="ECO:0000313" key="2">
    <source>
        <dbReference type="Proteomes" id="UP001239019"/>
    </source>
</evidence>
<keyword evidence="2" id="KW-1185">Reference proteome</keyword>
<dbReference type="EMBL" id="JAVDDT010000004">
    <property type="protein sequence ID" value="MDQ2069689.1"/>
    <property type="molecule type" value="Genomic_DNA"/>
</dbReference>
<organism evidence="1 2">
    <name type="scientific">Natronospira bacteriovora</name>
    <dbReference type="NCBI Taxonomy" id="3069753"/>
    <lineage>
        <taxon>Bacteria</taxon>
        <taxon>Pseudomonadati</taxon>
        <taxon>Pseudomonadota</taxon>
        <taxon>Gammaproteobacteria</taxon>
        <taxon>Natronospirales</taxon>
        <taxon>Natronospiraceae</taxon>
        <taxon>Natronospira</taxon>
    </lineage>
</organism>
<protein>
    <recommendedName>
        <fullName evidence="3">Nuclear transport factor 2 family protein</fullName>
    </recommendedName>
</protein>
<name>A0ABU0W6X9_9GAMM</name>
<comment type="caution">
    <text evidence="1">The sequence shown here is derived from an EMBL/GenBank/DDBJ whole genome shotgun (WGS) entry which is preliminary data.</text>
</comment>
<evidence type="ECO:0000313" key="1">
    <source>
        <dbReference type="EMBL" id="MDQ2069689.1"/>
    </source>
</evidence>
<dbReference type="PROSITE" id="PS51257">
    <property type="entry name" value="PROKAR_LIPOPROTEIN"/>
    <property type="match status" value="1"/>
</dbReference>
<accession>A0ABU0W6X9</accession>
<reference evidence="1 2" key="1">
    <citation type="submission" date="2023-08" db="EMBL/GenBank/DDBJ databases">
        <title>Whole-genome sequencing of halo(alkali)philic microorganisms from hypersaline lakes.</title>
        <authorList>
            <person name="Sorokin D.Y."/>
            <person name="Abbas B."/>
            <person name="Merkel A.Y."/>
        </authorList>
    </citation>
    <scope>NUCLEOTIDE SEQUENCE [LARGE SCALE GENOMIC DNA]</scope>
    <source>
        <strain evidence="1 2">AB-CW4</strain>
    </source>
</reference>
<dbReference type="SUPFAM" id="SSF54427">
    <property type="entry name" value="NTF2-like"/>
    <property type="match status" value="1"/>
</dbReference>
<evidence type="ECO:0008006" key="3">
    <source>
        <dbReference type="Google" id="ProtNLM"/>
    </source>
</evidence>
<dbReference type="InterPro" id="IPR032710">
    <property type="entry name" value="NTF2-like_dom_sf"/>
</dbReference>
<dbReference type="RefSeq" id="WP_306728189.1">
    <property type="nucleotide sequence ID" value="NZ_JAVDDT010000004.1"/>
</dbReference>
<proteinExistence type="predicted"/>
<sequence>MVHRLLPLILMIALLAVVGCSRDPADPEQQVRAVIAAAEEAAEDRSTRRLMRHVSENYRDQSGRDHEALRDLVRLYLLRHQNPRILTRIRSIEFVTSVRAEVRLLAGMADTGMGRLQADAFEITLTLDLEEDGEWRVIRAQWRRAGRDAEF</sequence>
<gene>
    <name evidence="1" type="ORF">RBH19_07380</name>
</gene>
<dbReference type="Proteomes" id="UP001239019">
    <property type="component" value="Unassembled WGS sequence"/>
</dbReference>